<name>A0A1I6IY93_9EURY</name>
<evidence type="ECO:0000256" key="4">
    <source>
        <dbReference type="ARBA" id="ARBA00022801"/>
    </source>
</evidence>
<dbReference type="Gene3D" id="3.90.1680.10">
    <property type="entry name" value="SOS response associated peptidase-like"/>
    <property type="match status" value="1"/>
</dbReference>
<dbReference type="GO" id="GO:0106300">
    <property type="term" value="P:protein-DNA covalent cross-linking repair"/>
    <property type="evidence" value="ECO:0007669"/>
    <property type="project" value="InterPro"/>
</dbReference>
<proteinExistence type="inferred from homology"/>
<organism evidence="9 10">
    <name type="scientific">Halogeometricum rufum</name>
    <dbReference type="NCBI Taxonomy" id="553469"/>
    <lineage>
        <taxon>Archaea</taxon>
        <taxon>Methanobacteriati</taxon>
        <taxon>Methanobacteriota</taxon>
        <taxon>Stenosarchaea group</taxon>
        <taxon>Halobacteria</taxon>
        <taxon>Halobacteriales</taxon>
        <taxon>Haloferacaceae</taxon>
        <taxon>Halogeometricum</taxon>
    </lineage>
</organism>
<gene>
    <name evidence="9" type="ORF">SAMN04487947_3808</name>
</gene>
<keyword evidence="4" id="KW-0378">Hydrolase</keyword>
<keyword evidence="7" id="KW-0456">Lyase</keyword>
<evidence type="ECO:0000256" key="6">
    <source>
        <dbReference type="ARBA" id="ARBA00023125"/>
    </source>
</evidence>
<keyword evidence="6" id="KW-0238">DNA-binding</keyword>
<dbReference type="Pfam" id="PF02586">
    <property type="entry name" value="SRAP"/>
    <property type="match status" value="1"/>
</dbReference>
<evidence type="ECO:0000256" key="3">
    <source>
        <dbReference type="ARBA" id="ARBA00022763"/>
    </source>
</evidence>
<accession>A0A1I6IY93</accession>
<dbReference type="GO" id="GO:0016829">
    <property type="term" value="F:lyase activity"/>
    <property type="evidence" value="ECO:0007669"/>
    <property type="project" value="UniProtKB-KW"/>
</dbReference>
<dbReference type="STRING" id="553469.SAMN04487947_3808"/>
<evidence type="ECO:0000313" key="10">
    <source>
        <dbReference type="Proteomes" id="UP000198531"/>
    </source>
</evidence>
<dbReference type="OrthoDB" id="109020at2157"/>
<comment type="similarity">
    <text evidence="1">Belongs to the SOS response-associated peptidase family.</text>
</comment>
<dbReference type="PANTHER" id="PTHR13604">
    <property type="entry name" value="DC12-RELATED"/>
    <property type="match status" value="1"/>
</dbReference>
<dbReference type="GO" id="GO:0006508">
    <property type="term" value="P:proteolysis"/>
    <property type="evidence" value="ECO:0007669"/>
    <property type="project" value="UniProtKB-KW"/>
</dbReference>
<feature type="region of interest" description="Disordered" evidence="8">
    <location>
        <begin position="212"/>
        <end position="235"/>
    </location>
</feature>
<dbReference type="EMBL" id="FOYT01000005">
    <property type="protein sequence ID" value="SFR71200.1"/>
    <property type="molecule type" value="Genomic_DNA"/>
</dbReference>
<evidence type="ECO:0000256" key="5">
    <source>
        <dbReference type="ARBA" id="ARBA00023124"/>
    </source>
</evidence>
<protein>
    <submittedName>
        <fullName evidence="9">Putative SOS response-associated peptidase YedK</fullName>
    </submittedName>
</protein>
<keyword evidence="5" id="KW-0190">Covalent protein-DNA linkage</keyword>
<keyword evidence="2" id="KW-0645">Protease</keyword>
<feature type="compositionally biased region" description="Polar residues" evidence="8">
    <location>
        <begin position="217"/>
        <end position="227"/>
    </location>
</feature>
<dbReference type="AlphaFoldDB" id="A0A1I6IY93"/>
<dbReference type="GO" id="GO:0008233">
    <property type="term" value="F:peptidase activity"/>
    <property type="evidence" value="ECO:0007669"/>
    <property type="project" value="UniProtKB-KW"/>
</dbReference>
<keyword evidence="10" id="KW-1185">Reference proteome</keyword>
<evidence type="ECO:0000256" key="2">
    <source>
        <dbReference type="ARBA" id="ARBA00022670"/>
    </source>
</evidence>
<dbReference type="GO" id="GO:0003697">
    <property type="term" value="F:single-stranded DNA binding"/>
    <property type="evidence" value="ECO:0007669"/>
    <property type="project" value="InterPro"/>
</dbReference>
<reference evidence="10" key="1">
    <citation type="submission" date="2016-10" db="EMBL/GenBank/DDBJ databases">
        <authorList>
            <person name="Varghese N."/>
            <person name="Submissions S."/>
        </authorList>
    </citation>
    <scope>NUCLEOTIDE SEQUENCE [LARGE SCALE GENOMIC DNA]</scope>
    <source>
        <strain evidence="10">CGMCC 1.7736</strain>
    </source>
</reference>
<evidence type="ECO:0000256" key="8">
    <source>
        <dbReference type="SAM" id="MobiDB-lite"/>
    </source>
</evidence>
<dbReference type="Proteomes" id="UP000198531">
    <property type="component" value="Unassembled WGS sequence"/>
</dbReference>
<dbReference type="RefSeq" id="WP_089810618.1">
    <property type="nucleotide sequence ID" value="NZ_FOYT01000005.1"/>
</dbReference>
<sequence>MCGRYSLFTPREELEERFDATFETSPEPRYNCAPGQRLPVVTNDDPGAFRSLKWGLVPPWADDRKVGSNLINARAETVREKPSFREAFERRRCLVPADGFYEWVQTEGGKQPYRVAFEDDRPFAMAGLWERWKPPQTQTGLGDFAGGGAADAEAETLETFTVVTAEPNELVSDLHGRMSVILAPDEEETWLHGDGDDAAALLDTYPDDEMRAYPVSTRVNSPANDDSSVVEPVER</sequence>
<dbReference type="InterPro" id="IPR003738">
    <property type="entry name" value="SRAP"/>
</dbReference>
<evidence type="ECO:0000313" key="9">
    <source>
        <dbReference type="EMBL" id="SFR71200.1"/>
    </source>
</evidence>
<keyword evidence="3" id="KW-0227">DNA damage</keyword>
<evidence type="ECO:0000256" key="1">
    <source>
        <dbReference type="ARBA" id="ARBA00008136"/>
    </source>
</evidence>
<dbReference type="PANTHER" id="PTHR13604:SF0">
    <property type="entry name" value="ABASIC SITE PROCESSING PROTEIN HMCES"/>
    <property type="match status" value="1"/>
</dbReference>
<dbReference type="InterPro" id="IPR036590">
    <property type="entry name" value="SRAP-like"/>
</dbReference>
<evidence type="ECO:0000256" key="7">
    <source>
        <dbReference type="ARBA" id="ARBA00023239"/>
    </source>
</evidence>
<dbReference type="SUPFAM" id="SSF143081">
    <property type="entry name" value="BB1717-like"/>
    <property type="match status" value="1"/>
</dbReference>